<dbReference type="EMBL" id="ML208324">
    <property type="protein sequence ID" value="TFK69819.1"/>
    <property type="molecule type" value="Genomic_DNA"/>
</dbReference>
<dbReference type="Proteomes" id="UP000308600">
    <property type="component" value="Unassembled WGS sequence"/>
</dbReference>
<organism evidence="1 2">
    <name type="scientific">Pluteus cervinus</name>
    <dbReference type="NCBI Taxonomy" id="181527"/>
    <lineage>
        <taxon>Eukaryota</taxon>
        <taxon>Fungi</taxon>
        <taxon>Dikarya</taxon>
        <taxon>Basidiomycota</taxon>
        <taxon>Agaricomycotina</taxon>
        <taxon>Agaricomycetes</taxon>
        <taxon>Agaricomycetidae</taxon>
        <taxon>Agaricales</taxon>
        <taxon>Pluteineae</taxon>
        <taxon>Pluteaceae</taxon>
        <taxon>Pluteus</taxon>
    </lineage>
</organism>
<protein>
    <submittedName>
        <fullName evidence="1">Uncharacterized protein</fullName>
    </submittedName>
</protein>
<keyword evidence="2" id="KW-1185">Reference proteome</keyword>
<name>A0ACD3AVV1_9AGAR</name>
<evidence type="ECO:0000313" key="2">
    <source>
        <dbReference type="Proteomes" id="UP000308600"/>
    </source>
</evidence>
<evidence type="ECO:0000313" key="1">
    <source>
        <dbReference type="EMBL" id="TFK69819.1"/>
    </source>
</evidence>
<proteinExistence type="predicted"/>
<accession>A0ACD3AVV1</accession>
<gene>
    <name evidence="1" type="ORF">BDN72DRAFT_796211</name>
</gene>
<reference evidence="1 2" key="1">
    <citation type="journal article" date="2019" name="Nat. Ecol. Evol.">
        <title>Megaphylogeny resolves global patterns of mushroom evolution.</title>
        <authorList>
            <person name="Varga T."/>
            <person name="Krizsan K."/>
            <person name="Foldi C."/>
            <person name="Dima B."/>
            <person name="Sanchez-Garcia M."/>
            <person name="Sanchez-Ramirez S."/>
            <person name="Szollosi G.J."/>
            <person name="Szarkandi J.G."/>
            <person name="Papp V."/>
            <person name="Albert L."/>
            <person name="Andreopoulos W."/>
            <person name="Angelini C."/>
            <person name="Antonin V."/>
            <person name="Barry K.W."/>
            <person name="Bougher N.L."/>
            <person name="Buchanan P."/>
            <person name="Buyck B."/>
            <person name="Bense V."/>
            <person name="Catcheside P."/>
            <person name="Chovatia M."/>
            <person name="Cooper J."/>
            <person name="Damon W."/>
            <person name="Desjardin D."/>
            <person name="Finy P."/>
            <person name="Geml J."/>
            <person name="Haridas S."/>
            <person name="Hughes K."/>
            <person name="Justo A."/>
            <person name="Karasinski D."/>
            <person name="Kautmanova I."/>
            <person name="Kiss B."/>
            <person name="Kocsube S."/>
            <person name="Kotiranta H."/>
            <person name="LaButti K.M."/>
            <person name="Lechner B.E."/>
            <person name="Liimatainen K."/>
            <person name="Lipzen A."/>
            <person name="Lukacs Z."/>
            <person name="Mihaltcheva S."/>
            <person name="Morgado L.N."/>
            <person name="Niskanen T."/>
            <person name="Noordeloos M.E."/>
            <person name="Ohm R.A."/>
            <person name="Ortiz-Santana B."/>
            <person name="Ovrebo C."/>
            <person name="Racz N."/>
            <person name="Riley R."/>
            <person name="Savchenko A."/>
            <person name="Shiryaev A."/>
            <person name="Soop K."/>
            <person name="Spirin V."/>
            <person name="Szebenyi C."/>
            <person name="Tomsovsky M."/>
            <person name="Tulloss R.E."/>
            <person name="Uehling J."/>
            <person name="Grigoriev I.V."/>
            <person name="Vagvolgyi C."/>
            <person name="Papp T."/>
            <person name="Martin F.M."/>
            <person name="Miettinen O."/>
            <person name="Hibbett D.S."/>
            <person name="Nagy L.G."/>
        </authorList>
    </citation>
    <scope>NUCLEOTIDE SEQUENCE [LARGE SCALE GENOMIC DNA]</scope>
    <source>
        <strain evidence="1 2">NL-1719</strain>
    </source>
</reference>
<sequence length="167" mass="17421">MFAFIPALFFFVLAGRVLAFDTLTVGNNNLALSEIVDIPDSPLKTLCSANCTDTTSRIQACNGDATCLCRADTVAALQSCEQCMFTELVLTNKPMPDFRAGSTPVLSAYSTACGSANITLQATQVALALPPTWDGPFVAVLPFPVAIVTVIIGGGLGVSAILLLSNM</sequence>